<evidence type="ECO:0000256" key="1">
    <source>
        <dbReference type="SAM" id="MobiDB-lite"/>
    </source>
</evidence>
<organism evidence="2">
    <name type="scientific">virus sp. ctpeS3</name>
    <dbReference type="NCBI Taxonomy" id="2826815"/>
    <lineage>
        <taxon>Viruses</taxon>
    </lineage>
</organism>
<dbReference type="EMBL" id="BK015845">
    <property type="protein sequence ID" value="DAE27746.1"/>
    <property type="molecule type" value="Genomic_DNA"/>
</dbReference>
<accession>A0A8S5R9C1</accession>
<proteinExistence type="predicted"/>
<feature type="region of interest" description="Disordered" evidence="1">
    <location>
        <begin position="1"/>
        <end position="28"/>
    </location>
</feature>
<reference evidence="2" key="1">
    <citation type="journal article" date="2021" name="Proc. Natl. Acad. Sci. U.S.A.">
        <title>A Catalog of Tens of Thousands of Viruses from Human Metagenomes Reveals Hidden Associations with Chronic Diseases.</title>
        <authorList>
            <person name="Tisza M.J."/>
            <person name="Buck C.B."/>
        </authorList>
    </citation>
    <scope>NUCLEOTIDE SEQUENCE</scope>
    <source>
        <strain evidence="2">CtpeS3</strain>
    </source>
</reference>
<sequence length="58" mass="6622">MSSARIGDPGGLQEKRQTAPLSPQNIRQNKKTFTHTSIIPSSIYYYNISYILIKQHTQ</sequence>
<protein>
    <submittedName>
        <fullName evidence="2">Uncharacterized protein</fullName>
    </submittedName>
</protein>
<evidence type="ECO:0000313" key="2">
    <source>
        <dbReference type="EMBL" id="DAE27746.1"/>
    </source>
</evidence>
<name>A0A8S5R9C1_9VIRU</name>